<dbReference type="Proteomes" id="UP000736787">
    <property type="component" value="Unassembled WGS sequence"/>
</dbReference>
<organism evidence="1 2">
    <name type="scientific">Phytophthora cactorum</name>
    <dbReference type="NCBI Taxonomy" id="29920"/>
    <lineage>
        <taxon>Eukaryota</taxon>
        <taxon>Sar</taxon>
        <taxon>Stramenopiles</taxon>
        <taxon>Oomycota</taxon>
        <taxon>Peronosporomycetes</taxon>
        <taxon>Peronosporales</taxon>
        <taxon>Peronosporaceae</taxon>
        <taxon>Phytophthora</taxon>
    </lineage>
</organism>
<name>A0A8T1KQZ4_9STRA</name>
<comment type="caution">
    <text evidence="1">The sequence shown here is derived from an EMBL/GenBank/DDBJ whole genome shotgun (WGS) entry which is preliminary data.</text>
</comment>
<dbReference type="AlphaFoldDB" id="A0A8T1KQZ4"/>
<reference evidence="1" key="1">
    <citation type="submission" date="2018-10" db="EMBL/GenBank/DDBJ databases">
        <title>Effector identification in a new, highly contiguous assembly of the strawberry crown rot pathogen Phytophthora cactorum.</title>
        <authorList>
            <person name="Armitage A.D."/>
            <person name="Nellist C.F."/>
            <person name="Bates H."/>
            <person name="Vickerstaff R.J."/>
            <person name="Harrison R.J."/>
        </authorList>
    </citation>
    <scope>NUCLEOTIDE SEQUENCE</scope>
    <source>
        <strain evidence="1">4040</strain>
    </source>
</reference>
<evidence type="ECO:0000313" key="2">
    <source>
        <dbReference type="Proteomes" id="UP000736787"/>
    </source>
</evidence>
<gene>
    <name evidence="1" type="ORF">PC117_g14509</name>
</gene>
<proteinExistence type="predicted"/>
<evidence type="ECO:0000313" key="1">
    <source>
        <dbReference type="EMBL" id="KAG2927787.1"/>
    </source>
</evidence>
<sequence>MIKNTANYFARQMNAEGASYHLDKQRQPGTDIVDANMREATKGKQSVS</sequence>
<accession>A0A8T1KQZ4</accession>
<dbReference type="EMBL" id="RCMK01000455">
    <property type="protein sequence ID" value="KAG2927787.1"/>
    <property type="molecule type" value="Genomic_DNA"/>
</dbReference>
<protein>
    <submittedName>
        <fullName evidence="1">Uncharacterized protein</fullName>
    </submittedName>
</protein>